<accession>A0A6P4Z9J6</accession>
<dbReference type="PANTHER" id="PTHR12832">
    <property type="entry name" value="TESTIS-SPECIFIC PROTEIN PBS13 T-COMPLEX 11"/>
    <property type="match status" value="1"/>
</dbReference>
<dbReference type="KEGG" id="bbel:109480291"/>
<dbReference type="RefSeq" id="XP_019638030.1">
    <property type="nucleotide sequence ID" value="XM_019782471.1"/>
</dbReference>
<proteinExistence type="inferred from homology"/>
<evidence type="ECO:0000256" key="2">
    <source>
        <dbReference type="SAM" id="MobiDB-lite"/>
    </source>
</evidence>
<feature type="region of interest" description="Disordered" evidence="2">
    <location>
        <begin position="1"/>
        <end position="76"/>
    </location>
</feature>
<dbReference type="Pfam" id="PF05794">
    <property type="entry name" value="Tcp11"/>
    <property type="match status" value="1"/>
</dbReference>
<gene>
    <name evidence="4" type="primary">LOC109480291</name>
</gene>
<protein>
    <submittedName>
        <fullName evidence="4">T-complex protein 11-like protein 1</fullName>
    </submittedName>
</protein>
<dbReference type="Proteomes" id="UP000515135">
    <property type="component" value="Unplaced"/>
</dbReference>
<name>A0A6P4Z9J6_BRABE</name>
<reference evidence="4" key="1">
    <citation type="submission" date="2025-08" db="UniProtKB">
        <authorList>
            <consortium name="RefSeq"/>
        </authorList>
    </citation>
    <scope>IDENTIFICATION</scope>
    <source>
        <tissue evidence="4">Gonad</tissue>
    </source>
</reference>
<dbReference type="AlphaFoldDB" id="A0A6P4Z9J6"/>
<organism evidence="3 4">
    <name type="scientific">Branchiostoma belcheri</name>
    <name type="common">Amphioxus</name>
    <dbReference type="NCBI Taxonomy" id="7741"/>
    <lineage>
        <taxon>Eukaryota</taxon>
        <taxon>Metazoa</taxon>
        <taxon>Chordata</taxon>
        <taxon>Cephalochordata</taxon>
        <taxon>Leptocardii</taxon>
        <taxon>Amphioxiformes</taxon>
        <taxon>Branchiostomatidae</taxon>
        <taxon>Branchiostoma</taxon>
    </lineage>
</organism>
<evidence type="ECO:0000313" key="3">
    <source>
        <dbReference type="Proteomes" id="UP000515135"/>
    </source>
</evidence>
<dbReference type="OrthoDB" id="276323at2759"/>
<sequence length="533" mass="59632">MMPNNNQSDESKNSSKDMDMPTNEDGRESPESSESDELASSSEGELFGKRRRVGTPVSSPFKTPPGSPFKMPMTIPSPSPPQWISLEELMTVSNGVTNMALAHEIAVDNDFQLQKYMPPENSLEKQVKDTVHRAFWDALREELAEELPTFQHAINLLGEVKEMLVSILLPQHSRLRAQINEVLDLDLITQEAEHGVFDVKRCARFVIDTMGRLCAPVRDQDIETLREVDNVVDMFKEIFRVLELMKMDMANFTIQSMRPTIQQHSVEYERKKFQEFIDKQPNALEVTKTWLYQASEEVKSSQLPSGSPEGAAAAADRPFTSMDVLGHAYIMLLKWEENKPFPETVLMDQGRLAEIGVKCRQITLIASILLITHNVVGAALAGLQGFSEKLKGTLGVLLGDMQESSFNLEEALKNISEQVCKEVDECLETRGFPRLDEKRRDILKAQVQTAANPDNYIHNLITSRVYGFIQSVITAPNPASQAKVPGGLTGMKIELFEVTARVLRIVRHNNAVFGPYYSDIINGLLPAANGPSE</sequence>
<feature type="compositionally biased region" description="Basic and acidic residues" evidence="2">
    <location>
        <begin position="9"/>
        <end position="30"/>
    </location>
</feature>
<dbReference type="InterPro" id="IPR008862">
    <property type="entry name" value="Tcp11"/>
</dbReference>
<dbReference type="PANTHER" id="PTHR12832:SF11">
    <property type="entry name" value="LD23868P"/>
    <property type="match status" value="1"/>
</dbReference>
<evidence type="ECO:0000313" key="4">
    <source>
        <dbReference type="RefSeq" id="XP_019638030.1"/>
    </source>
</evidence>
<evidence type="ECO:0000256" key="1">
    <source>
        <dbReference type="ARBA" id="ARBA00010954"/>
    </source>
</evidence>
<dbReference type="GeneID" id="109480291"/>
<dbReference type="GO" id="GO:0007165">
    <property type="term" value="P:signal transduction"/>
    <property type="evidence" value="ECO:0007669"/>
    <property type="project" value="TreeGrafter"/>
</dbReference>
<comment type="similarity">
    <text evidence="1">Belongs to the TCP11 family.</text>
</comment>
<keyword evidence="3" id="KW-1185">Reference proteome</keyword>